<feature type="chain" id="PRO_5001777633" description="Lipoprotein" evidence="1">
    <location>
        <begin position="23"/>
        <end position="125"/>
    </location>
</feature>
<feature type="signal peptide" evidence="1">
    <location>
        <begin position="1"/>
        <end position="22"/>
    </location>
</feature>
<organism evidence="2 4">
    <name type="scientific">Nonlabens ulvanivorans</name>
    <name type="common">Persicivirga ulvanivorans</name>
    <dbReference type="NCBI Taxonomy" id="906888"/>
    <lineage>
        <taxon>Bacteria</taxon>
        <taxon>Pseudomonadati</taxon>
        <taxon>Bacteroidota</taxon>
        <taxon>Flavobacteriia</taxon>
        <taxon>Flavobacteriales</taxon>
        <taxon>Flavobacteriaceae</taxon>
        <taxon>Nonlabens</taxon>
    </lineage>
</organism>
<gene>
    <name evidence="2" type="ORF">IL45_01790</name>
    <name evidence="3" type="ORF">LY02_02678</name>
</gene>
<evidence type="ECO:0008006" key="6">
    <source>
        <dbReference type="Google" id="ProtNLM"/>
    </source>
</evidence>
<dbReference type="EMBL" id="JPJI01000012">
    <property type="protein sequence ID" value="KEZ94376.1"/>
    <property type="molecule type" value="Genomic_DNA"/>
</dbReference>
<dbReference type="PROSITE" id="PS51257">
    <property type="entry name" value="PROKAR_LIPOPROTEIN"/>
    <property type="match status" value="1"/>
</dbReference>
<dbReference type="RefSeq" id="WP_036579528.1">
    <property type="nucleotide sequence ID" value="NZ_JPJI01000012.1"/>
</dbReference>
<keyword evidence="1" id="KW-0732">Signal</keyword>
<evidence type="ECO:0000313" key="4">
    <source>
        <dbReference type="Proteomes" id="UP000028531"/>
    </source>
</evidence>
<dbReference type="Proteomes" id="UP000239997">
    <property type="component" value="Unassembled WGS sequence"/>
</dbReference>
<accession>A0A084JZJ2</accession>
<protein>
    <recommendedName>
        <fullName evidence="6">Lipoprotein</fullName>
    </recommendedName>
</protein>
<evidence type="ECO:0000313" key="5">
    <source>
        <dbReference type="Proteomes" id="UP000239997"/>
    </source>
</evidence>
<evidence type="ECO:0000313" key="3">
    <source>
        <dbReference type="EMBL" id="PRX12267.1"/>
    </source>
</evidence>
<keyword evidence="5" id="KW-1185">Reference proteome</keyword>
<dbReference type="AlphaFoldDB" id="A0A084JZJ2"/>
<evidence type="ECO:0000256" key="1">
    <source>
        <dbReference type="SAM" id="SignalP"/>
    </source>
</evidence>
<evidence type="ECO:0000313" key="2">
    <source>
        <dbReference type="EMBL" id="KEZ94376.1"/>
    </source>
</evidence>
<reference evidence="3 5" key="2">
    <citation type="submission" date="2018-03" db="EMBL/GenBank/DDBJ databases">
        <title>Genomic Encyclopedia of Archaeal and Bacterial Type Strains, Phase II (KMG-II): from individual species to whole genera.</title>
        <authorList>
            <person name="Goeker M."/>
        </authorList>
    </citation>
    <scope>NUCLEOTIDE SEQUENCE [LARGE SCALE GENOMIC DNA]</scope>
    <source>
        <strain evidence="3 5">DSM 22727</strain>
    </source>
</reference>
<dbReference type="OrthoDB" id="1144961at2"/>
<comment type="caution">
    <text evidence="2">The sequence shown here is derived from an EMBL/GenBank/DDBJ whole genome shotgun (WGS) entry which is preliminary data.</text>
</comment>
<dbReference type="EMBL" id="PVNA01000007">
    <property type="protein sequence ID" value="PRX12267.1"/>
    <property type="molecule type" value="Genomic_DNA"/>
</dbReference>
<sequence>MKNLFLKLLLCSIISLTITSCSVNSLEEDDLTLQNSSLQLKSNTAKLKLYVSWESNATKDQQTHLREELKYSNPYLILHSYTIDENIHSGEIWELSLQQSESETTDPVLWIEDETVIDIASFEPF</sequence>
<proteinExistence type="predicted"/>
<reference evidence="2 4" key="1">
    <citation type="submission" date="2014-07" db="EMBL/GenBank/DDBJ databases">
        <title>Draft genome sequence of Nonlabens ulvanivorans, an ulvan degrading bacterium.</title>
        <authorList>
            <person name="Kopel M."/>
            <person name="Helbert W."/>
            <person name="Henrissat B."/>
            <person name="Doniger T."/>
            <person name="Banin E."/>
        </authorList>
    </citation>
    <scope>NUCLEOTIDE SEQUENCE [LARGE SCALE GENOMIC DNA]</scope>
    <source>
        <strain evidence="2 4">PLR</strain>
    </source>
</reference>
<dbReference type="Proteomes" id="UP000028531">
    <property type="component" value="Unassembled WGS sequence"/>
</dbReference>
<name>A0A084JZJ2_NONUL</name>